<reference evidence="6" key="1">
    <citation type="submission" date="2014-12" db="EMBL/GenBank/DDBJ databases">
        <title>Insight into the proteome of Arion vulgaris.</title>
        <authorList>
            <person name="Aradska J."/>
            <person name="Bulat T."/>
            <person name="Smidak R."/>
            <person name="Sarate P."/>
            <person name="Gangsoo J."/>
            <person name="Sialana F."/>
            <person name="Bilban M."/>
            <person name="Lubec G."/>
        </authorList>
    </citation>
    <scope>NUCLEOTIDE SEQUENCE</scope>
    <source>
        <tissue evidence="6">Skin</tissue>
    </source>
</reference>
<keyword evidence="2" id="KW-0812">Transmembrane</keyword>
<dbReference type="Pfam" id="PF03062">
    <property type="entry name" value="MBOAT"/>
    <property type="match status" value="1"/>
</dbReference>
<gene>
    <name evidence="6" type="primary">ORF2959</name>
</gene>
<dbReference type="PANTHER" id="PTHR13285:SF18">
    <property type="entry name" value="PROTEIN-CYSTEINE N-PALMITOYLTRANSFERASE RASP"/>
    <property type="match status" value="1"/>
</dbReference>
<comment type="similarity">
    <text evidence="5">Belongs to the membrane-bound acyltransferase family. HHAT subfamily.</text>
</comment>
<dbReference type="GO" id="GO:0016020">
    <property type="term" value="C:membrane"/>
    <property type="evidence" value="ECO:0007669"/>
    <property type="project" value="UniProtKB-SubCell"/>
</dbReference>
<accession>A0A0B6XVV9</accession>
<keyword evidence="4" id="KW-0472">Membrane</keyword>
<proteinExistence type="inferred from homology"/>
<protein>
    <recommendedName>
        <fullName evidence="7">Cas1p 10 TM acyl transferase domain-containing protein</fullName>
    </recommendedName>
</protein>
<evidence type="ECO:0000256" key="2">
    <source>
        <dbReference type="ARBA" id="ARBA00022692"/>
    </source>
</evidence>
<feature type="non-terminal residue" evidence="6">
    <location>
        <position position="1"/>
    </location>
</feature>
<feature type="non-terminal residue" evidence="6">
    <location>
        <position position="145"/>
    </location>
</feature>
<organism evidence="6">
    <name type="scientific">Arion vulgaris</name>
    <dbReference type="NCBI Taxonomy" id="1028688"/>
    <lineage>
        <taxon>Eukaryota</taxon>
        <taxon>Metazoa</taxon>
        <taxon>Spiralia</taxon>
        <taxon>Lophotrochozoa</taxon>
        <taxon>Mollusca</taxon>
        <taxon>Gastropoda</taxon>
        <taxon>Heterobranchia</taxon>
        <taxon>Euthyneura</taxon>
        <taxon>Panpulmonata</taxon>
        <taxon>Eupulmonata</taxon>
        <taxon>Stylommatophora</taxon>
        <taxon>Helicina</taxon>
        <taxon>Arionoidea</taxon>
        <taxon>Arionidae</taxon>
        <taxon>Arion</taxon>
    </lineage>
</organism>
<evidence type="ECO:0008006" key="7">
    <source>
        <dbReference type="Google" id="ProtNLM"/>
    </source>
</evidence>
<dbReference type="InterPro" id="IPR051085">
    <property type="entry name" value="MB_O-acyltransferase"/>
</dbReference>
<comment type="subcellular location">
    <subcellularLocation>
        <location evidence="1">Membrane</location>
        <topology evidence="1">Multi-pass membrane protein</topology>
    </subcellularLocation>
</comment>
<dbReference type="AlphaFoldDB" id="A0A0B6XVV9"/>
<dbReference type="PANTHER" id="PTHR13285">
    <property type="entry name" value="ACYLTRANSFERASE"/>
    <property type="match status" value="1"/>
</dbReference>
<keyword evidence="3" id="KW-1133">Transmembrane helix</keyword>
<sequence length="145" mass="16432">VWAVASIGYCQGQFFMIKYFVTYGIAIQLSRFDGVVPLAKPRCISWVYSFTDMWKHFDVGLYNFIKTYIYIPVGGSKEGLPRQIFASGLAFIFIYYWHGAREEMFVWCAGNYLMCSLEAVGLVLEQSAIGVKLKSFISAAACLRV</sequence>
<evidence type="ECO:0000256" key="1">
    <source>
        <dbReference type="ARBA" id="ARBA00004141"/>
    </source>
</evidence>
<evidence type="ECO:0000256" key="4">
    <source>
        <dbReference type="ARBA" id="ARBA00023136"/>
    </source>
</evidence>
<dbReference type="GO" id="GO:0005783">
    <property type="term" value="C:endoplasmic reticulum"/>
    <property type="evidence" value="ECO:0007669"/>
    <property type="project" value="TreeGrafter"/>
</dbReference>
<dbReference type="InterPro" id="IPR004299">
    <property type="entry name" value="MBOAT_fam"/>
</dbReference>
<dbReference type="EMBL" id="HACG01001174">
    <property type="protein sequence ID" value="CEK48039.1"/>
    <property type="molecule type" value="Transcribed_RNA"/>
</dbReference>
<evidence type="ECO:0000256" key="3">
    <source>
        <dbReference type="ARBA" id="ARBA00022989"/>
    </source>
</evidence>
<dbReference type="GO" id="GO:0016409">
    <property type="term" value="F:palmitoyltransferase activity"/>
    <property type="evidence" value="ECO:0007669"/>
    <property type="project" value="TreeGrafter"/>
</dbReference>
<evidence type="ECO:0000313" key="6">
    <source>
        <dbReference type="EMBL" id="CEK48039.1"/>
    </source>
</evidence>
<evidence type="ECO:0000256" key="5">
    <source>
        <dbReference type="ARBA" id="ARBA00038268"/>
    </source>
</evidence>
<name>A0A0B6XVV9_9EUPU</name>